<dbReference type="Proteomes" id="UP001208567">
    <property type="component" value="Unassembled WGS sequence"/>
</dbReference>
<protein>
    <submittedName>
        <fullName evidence="1">Uncharacterized protein</fullName>
    </submittedName>
</protein>
<accession>A0ABQ5N138</accession>
<sequence>MPCIYDFKKGFVETELYSMEFIKQKNTGIVLDLRELGKIHWLKDFKELCAYLEEMDLNVKQRDVV</sequence>
<organism evidence="1 2">
    <name type="scientific">Clostridium omnivorum</name>
    <dbReference type="NCBI Taxonomy" id="1604902"/>
    <lineage>
        <taxon>Bacteria</taxon>
        <taxon>Bacillati</taxon>
        <taxon>Bacillota</taxon>
        <taxon>Clostridia</taxon>
        <taxon>Eubacteriales</taxon>
        <taxon>Clostridiaceae</taxon>
        <taxon>Clostridium</taxon>
    </lineage>
</organism>
<gene>
    <name evidence="1" type="ORF">bsdE14_03290</name>
</gene>
<comment type="caution">
    <text evidence="1">The sequence shown here is derived from an EMBL/GenBank/DDBJ whole genome shotgun (WGS) entry which is preliminary data.</text>
</comment>
<keyword evidence="2" id="KW-1185">Reference proteome</keyword>
<evidence type="ECO:0000313" key="2">
    <source>
        <dbReference type="Proteomes" id="UP001208567"/>
    </source>
</evidence>
<name>A0ABQ5N138_9CLOT</name>
<dbReference type="EMBL" id="BRXR01000001">
    <property type="protein sequence ID" value="GLC28919.1"/>
    <property type="molecule type" value="Genomic_DNA"/>
</dbReference>
<proteinExistence type="predicted"/>
<reference evidence="1 2" key="1">
    <citation type="journal article" date="2024" name="Int. J. Syst. Evol. Microbiol.">
        <title>Clostridium omnivorum sp. nov., isolated from anoxic soil under the treatment of reductive soil disinfestation.</title>
        <authorList>
            <person name="Ueki A."/>
            <person name="Tonouchi A."/>
            <person name="Kaku N."/>
            <person name="Honma S."/>
            <person name="Ueki K."/>
        </authorList>
    </citation>
    <scope>NUCLEOTIDE SEQUENCE [LARGE SCALE GENOMIC DNA]</scope>
    <source>
        <strain evidence="1 2">E14</strain>
    </source>
</reference>
<evidence type="ECO:0000313" key="1">
    <source>
        <dbReference type="EMBL" id="GLC28919.1"/>
    </source>
</evidence>